<keyword evidence="4 6" id="KW-1133">Transmembrane helix</keyword>
<dbReference type="EMBL" id="JABBNT010000001">
    <property type="protein sequence ID" value="NMM43719.1"/>
    <property type="molecule type" value="Genomic_DNA"/>
</dbReference>
<keyword evidence="6" id="KW-1003">Cell membrane</keyword>
<evidence type="ECO:0000256" key="2">
    <source>
        <dbReference type="ARBA" id="ARBA00007165"/>
    </source>
</evidence>
<evidence type="ECO:0000256" key="6">
    <source>
        <dbReference type="RuleBase" id="RU363076"/>
    </source>
</evidence>
<keyword evidence="3 6" id="KW-0812">Transmembrane</keyword>
<reference evidence="7 8" key="1">
    <citation type="submission" date="2020-04" db="EMBL/GenBank/DDBJ databases">
        <title>Rhodospirillaceae bacterium KN72 isolated from deep sea.</title>
        <authorList>
            <person name="Zhang D.-C."/>
        </authorList>
    </citation>
    <scope>NUCLEOTIDE SEQUENCE [LARGE SCALE GENOMIC DNA]</scope>
    <source>
        <strain evidence="7 8">KN72</strain>
    </source>
</reference>
<comment type="similarity">
    <text evidence="2 6">Belongs to the SURF1 family.</text>
</comment>
<accession>A0A7Y0HFW5</accession>
<dbReference type="InterPro" id="IPR002994">
    <property type="entry name" value="Surf1/Shy1"/>
</dbReference>
<comment type="subcellular location">
    <subcellularLocation>
        <location evidence="6">Cell membrane</location>
        <topology evidence="6">Multi-pass membrane protein</topology>
    </subcellularLocation>
    <subcellularLocation>
        <location evidence="1">Membrane</location>
    </subcellularLocation>
</comment>
<comment type="caution">
    <text evidence="6">Lacks conserved residue(s) required for the propagation of feature annotation.</text>
</comment>
<keyword evidence="5 6" id="KW-0472">Membrane</keyword>
<name>A0A7Y0HFW5_9PROT</name>
<dbReference type="InterPro" id="IPR045214">
    <property type="entry name" value="Surf1/Surf4"/>
</dbReference>
<dbReference type="PANTHER" id="PTHR23427">
    <property type="entry name" value="SURFEIT LOCUS PROTEIN"/>
    <property type="match status" value="1"/>
</dbReference>
<dbReference type="AlphaFoldDB" id="A0A7Y0HFW5"/>
<keyword evidence="8" id="KW-1185">Reference proteome</keyword>
<evidence type="ECO:0000256" key="1">
    <source>
        <dbReference type="ARBA" id="ARBA00004370"/>
    </source>
</evidence>
<dbReference type="Pfam" id="PF02104">
    <property type="entry name" value="SURF1"/>
    <property type="match status" value="1"/>
</dbReference>
<evidence type="ECO:0000256" key="4">
    <source>
        <dbReference type="ARBA" id="ARBA00022989"/>
    </source>
</evidence>
<proteinExistence type="inferred from homology"/>
<dbReference type="PANTHER" id="PTHR23427:SF2">
    <property type="entry name" value="SURFEIT LOCUS PROTEIN 1"/>
    <property type="match status" value="1"/>
</dbReference>
<organism evidence="7 8">
    <name type="scientific">Pacificispira spongiicola</name>
    <dbReference type="NCBI Taxonomy" id="2729598"/>
    <lineage>
        <taxon>Bacteria</taxon>
        <taxon>Pseudomonadati</taxon>
        <taxon>Pseudomonadota</taxon>
        <taxon>Alphaproteobacteria</taxon>
        <taxon>Rhodospirillales</taxon>
        <taxon>Rhodospirillaceae</taxon>
        <taxon>Pacificispira</taxon>
    </lineage>
</organism>
<dbReference type="PROSITE" id="PS50895">
    <property type="entry name" value="SURF1"/>
    <property type="match status" value="1"/>
</dbReference>
<protein>
    <recommendedName>
        <fullName evidence="6">SURF1-like protein</fullName>
    </recommendedName>
</protein>
<dbReference type="CDD" id="cd06662">
    <property type="entry name" value="SURF1"/>
    <property type="match status" value="1"/>
</dbReference>
<dbReference type="GO" id="GO:0005886">
    <property type="term" value="C:plasma membrane"/>
    <property type="evidence" value="ECO:0007669"/>
    <property type="project" value="UniProtKB-SubCell"/>
</dbReference>
<gene>
    <name evidence="7" type="ORF">HH303_04470</name>
</gene>
<dbReference type="Proteomes" id="UP000539372">
    <property type="component" value="Unassembled WGS sequence"/>
</dbReference>
<sequence length="246" mass="28152">MKRMAFRPKLVPTLFSLAALIVLIGLGVWQLQRLTWKETLIDRLQSRAEMRAESLPPGDLDIEEWEFRRVTLVGQFLHDQEMHLLNRSLNGNPGLHIITPFRRTDVPDAPLVLVDRGWVPFDAKDPMTRKEGLITGEVTVEGIVRFQRPITGLQRVFLPENEPARNMWYSVNVPEMEAVRGEPFANFYVVDGNDAVPGGYPVGHQWTLNIRNDHLQYALTWFALAVGLLVIYVISQRRRDDGTDEA</sequence>
<feature type="transmembrane region" description="Helical" evidence="6">
    <location>
        <begin position="215"/>
        <end position="234"/>
    </location>
</feature>
<evidence type="ECO:0000313" key="8">
    <source>
        <dbReference type="Proteomes" id="UP000539372"/>
    </source>
</evidence>
<evidence type="ECO:0000256" key="5">
    <source>
        <dbReference type="ARBA" id="ARBA00023136"/>
    </source>
</evidence>
<evidence type="ECO:0000256" key="3">
    <source>
        <dbReference type="ARBA" id="ARBA00022692"/>
    </source>
</evidence>
<comment type="caution">
    <text evidence="7">The sequence shown here is derived from an EMBL/GenBank/DDBJ whole genome shotgun (WGS) entry which is preliminary data.</text>
</comment>
<evidence type="ECO:0000313" key="7">
    <source>
        <dbReference type="EMBL" id="NMM43719.1"/>
    </source>
</evidence>